<evidence type="ECO:0000256" key="1">
    <source>
        <dbReference type="ARBA" id="ARBA00023239"/>
    </source>
</evidence>
<comment type="caution">
    <text evidence="6">The sequence shown here is derived from an EMBL/GenBank/DDBJ whole genome shotgun (WGS) entry which is preliminary data.</text>
</comment>
<dbReference type="PANTHER" id="PTHR12128">
    <property type="entry name" value="DIHYDRODIPICOLINATE SYNTHASE"/>
    <property type="match status" value="1"/>
</dbReference>
<comment type="similarity">
    <text evidence="2">Belongs to the DapA family.</text>
</comment>
<dbReference type="PIRSF" id="PIRSF001365">
    <property type="entry name" value="DHDPS"/>
    <property type="match status" value="1"/>
</dbReference>
<feature type="active site" description="Proton donor/acceptor" evidence="3">
    <location>
        <position position="156"/>
    </location>
</feature>
<dbReference type="CDD" id="cd00408">
    <property type="entry name" value="DHDPS-like"/>
    <property type="match status" value="1"/>
</dbReference>
<feature type="binding site" evidence="4">
    <location>
        <position position="64"/>
    </location>
    <ligand>
        <name>pyruvate</name>
        <dbReference type="ChEBI" id="CHEBI:15361"/>
    </ligand>
</feature>
<dbReference type="PANTHER" id="PTHR12128:SF67">
    <property type="entry name" value="BLR3884 PROTEIN"/>
    <property type="match status" value="1"/>
</dbReference>
<protein>
    <submittedName>
        <fullName evidence="6">Dihydrodipicolinate synthase family protein</fullName>
    </submittedName>
</protein>
<feature type="active site" description="Schiff-base intermediate with substrate" evidence="3">
    <location>
        <position position="186"/>
    </location>
</feature>
<proteinExistence type="inferred from homology"/>
<accession>A0A6M1SKU2</accession>
<evidence type="ECO:0000313" key="7">
    <source>
        <dbReference type="Proteomes" id="UP000474802"/>
    </source>
</evidence>
<dbReference type="SUPFAM" id="SSF51569">
    <property type="entry name" value="Aldolase"/>
    <property type="match status" value="1"/>
</dbReference>
<evidence type="ECO:0000313" key="6">
    <source>
        <dbReference type="EMBL" id="NGP17828.1"/>
    </source>
</evidence>
<feature type="region of interest" description="Disordered" evidence="5">
    <location>
        <begin position="1"/>
        <end position="22"/>
    </location>
</feature>
<dbReference type="Pfam" id="PF00701">
    <property type="entry name" value="DHDPS"/>
    <property type="match status" value="1"/>
</dbReference>
<dbReference type="InterPro" id="IPR013785">
    <property type="entry name" value="Aldolase_TIM"/>
</dbReference>
<dbReference type="Gene3D" id="3.20.20.70">
    <property type="entry name" value="Aldolase class I"/>
    <property type="match status" value="1"/>
</dbReference>
<sequence length="316" mass="33135">MFSSTSNPPRLSPEDRAYDPHPQAFVPAITPFKPDLSVDAERFIANSKALLDDGADGLAPFGTTSEANSLSVGERIKLLDALIDSGVAADRLIPGTGCAALPDSIALTKHAVSRGVLGTLTLSPFYYKGVPEDGLVDSFTAIIDAVGDSRLKIYLYHIPQMTGVPVTLTLIEKLMAKHPGVFVGLKDSSGNWENTHSVIKAFPELDTYSASEALIPQNVAAGGAGCISASANVNARNIVALMRALGTNEEAGIAAGVTEVRKIFEGLPLIPAIKAAAARRHSDPAYAIVRPPFVKLSDEHAAQIERATALATGGAR</sequence>
<evidence type="ECO:0000256" key="3">
    <source>
        <dbReference type="PIRSR" id="PIRSR001365-1"/>
    </source>
</evidence>
<dbReference type="EMBL" id="JAALFG010000002">
    <property type="protein sequence ID" value="NGP17828.1"/>
    <property type="molecule type" value="Genomic_DNA"/>
</dbReference>
<dbReference type="SMART" id="SM01130">
    <property type="entry name" value="DHDPS"/>
    <property type="match status" value="1"/>
</dbReference>
<evidence type="ECO:0000256" key="2">
    <source>
        <dbReference type="PIRNR" id="PIRNR001365"/>
    </source>
</evidence>
<evidence type="ECO:0000256" key="5">
    <source>
        <dbReference type="SAM" id="MobiDB-lite"/>
    </source>
</evidence>
<dbReference type="PRINTS" id="PR00146">
    <property type="entry name" value="DHPICSNTHASE"/>
</dbReference>
<dbReference type="InterPro" id="IPR002220">
    <property type="entry name" value="DapA-like"/>
</dbReference>
<organism evidence="6 7">
    <name type="scientific">Devosia aurantiaca</name>
    <dbReference type="NCBI Taxonomy" id="2714858"/>
    <lineage>
        <taxon>Bacteria</taxon>
        <taxon>Pseudomonadati</taxon>
        <taxon>Pseudomonadota</taxon>
        <taxon>Alphaproteobacteria</taxon>
        <taxon>Hyphomicrobiales</taxon>
        <taxon>Devosiaceae</taxon>
        <taxon>Devosia</taxon>
    </lineage>
</organism>
<reference evidence="6 7" key="1">
    <citation type="submission" date="2020-02" db="EMBL/GenBank/DDBJ databases">
        <authorList>
            <person name="Khan S.A."/>
            <person name="Jeon C.O."/>
            <person name="Chun B.H."/>
        </authorList>
    </citation>
    <scope>NUCLEOTIDE SEQUENCE [LARGE SCALE GENOMIC DNA]</scope>
    <source>
        <strain evidence="6 7">H239</strain>
    </source>
</reference>
<keyword evidence="1 2" id="KW-0456">Lyase</keyword>
<gene>
    <name evidence="6" type="ORF">G5575_09285</name>
</gene>
<dbReference type="GO" id="GO:0008840">
    <property type="term" value="F:4-hydroxy-tetrahydrodipicolinate synthase activity"/>
    <property type="evidence" value="ECO:0007669"/>
    <property type="project" value="TreeGrafter"/>
</dbReference>
<reference evidence="6 7" key="2">
    <citation type="submission" date="2020-03" db="EMBL/GenBank/DDBJ databases">
        <title>Devosia chinhatensis sp. nov., isolated from a hexachlorocyclohexane (HCH) dump site in India.</title>
        <authorList>
            <person name="Kumar M."/>
            <person name="Lal R."/>
        </authorList>
    </citation>
    <scope>NUCLEOTIDE SEQUENCE [LARGE SCALE GENOMIC DNA]</scope>
    <source>
        <strain evidence="6 7">H239</strain>
    </source>
</reference>
<name>A0A6M1SKU2_9HYPH</name>
<keyword evidence="7" id="KW-1185">Reference proteome</keyword>
<evidence type="ECO:0000256" key="4">
    <source>
        <dbReference type="PIRSR" id="PIRSR001365-2"/>
    </source>
</evidence>
<dbReference type="Proteomes" id="UP000474802">
    <property type="component" value="Unassembled WGS sequence"/>
</dbReference>
<dbReference type="AlphaFoldDB" id="A0A6M1SKU2"/>
<feature type="binding site" evidence="4">
    <location>
        <position position="227"/>
    </location>
    <ligand>
        <name>pyruvate</name>
        <dbReference type="ChEBI" id="CHEBI:15361"/>
    </ligand>
</feature>